<evidence type="ECO:0000313" key="2">
    <source>
        <dbReference type="Proteomes" id="UP000475532"/>
    </source>
</evidence>
<evidence type="ECO:0000313" key="1">
    <source>
        <dbReference type="EMBL" id="NEA21798.1"/>
    </source>
</evidence>
<proteinExistence type="predicted"/>
<dbReference type="AlphaFoldDB" id="A0A6L9Q9S4"/>
<comment type="caution">
    <text evidence="1">The sequence shown here is derived from an EMBL/GenBank/DDBJ whole genome shotgun (WGS) entry which is preliminary data.</text>
</comment>
<accession>A0A6L9Q9S4</accession>
<gene>
    <name evidence="1" type="ORF">G3I70_04695</name>
</gene>
<organism evidence="1 2">
    <name type="scientific">Actinomadura bangladeshensis</name>
    <dbReference type="NCBI Taxonomy" id="453573"/>
    <lineage>
        <taxon>Bacteria</taxon>
        <taxon>Bacillati</taxon>
        <taxon>Actinomycetota</taxon>
        <taxon>Actinomycetes</taxon>
        <taxon>Streptosporangiales</taxon>
        <taxon>Thermomonosporaceae</taxon>
        <taxon>Actinomadura</taxon>
    </lineage>
</organism>
<dbReference type="Proteomes" id="UP000475532">
    <property type="component" value="Unassembled WGS sequence"/>
</dbReference>
<dbReference type="RefSeq" id="WP_163053410.1">
    <property type="nucleotide sequence ID" value="NZ_JAAGLI010000114.1"/>
</dbReference>
<name>A0A6L9Q9S4_9ACTN</name>
<sequence length="124" mass="13831">MAVARPKNWVANRPVQDSRLAWEAAAPELARRSKNWWTAPLRVFGAAIPNRRVNGGIEGGGSTGFAREIGQDASSGRLKSYAVPVDVVAERLTADERKSLRAEGVLPDWFFDAVEEERRTQRKR</sequence>
<reference evidence="1 2" key="1">
    <citation type="submission" date="2020-01" db="EMBL/GenBank/DDBJ databases">
        <title>Insect and environment-associated Actinomycetes.</title>
        <authorList>
            <person name="Currrie C."/>
            <person name="Chevrette M."/>
            <person name="Carlson C."/>
            <person name="Stubbendieck R."/>
            <person name="Wendt-Pienkowski E."/>
        </authorList>
    </citation>
    <scope>NUCLEOTIDE SEQUENCE [LARGE SCALE GENOMIC DNA]</scope>
    <source>
        <strain evidence="1 2">SID10258</strain>
    </source>
</reference>
<protein>
    <submittedName>
        <fullName evidence="1">Uncharacterized protein</fullName>
    </submittedName>
</protein>
<dbReference type="EMBL" id="JAAGLI010000114">
    <property type="protein sequence ID" value="NEA21798.1"/>
    <property type="molecule type" value="Genomic_DNA"/>
</dbReference>